<dbReference type="EMBL" id="AP026867">
    <property type="protein sequence ID" value="BDS12200.1"/>
    <property type="molecule type" value="Genomic_DNA"/>
</dbReference>
<evidence type="ECO:0000313" key="1">
    <source>
        <dbReference type="EMBL" id="BDS12200.1"/>
    </source>
</evidence>
<keyword evidence="2" id="KW-1185">Reference proteome</keyword>
<protein>
    <recommendedName>
        <fullName evidence="3">Response regulatory domain-containing protein</fullName>
    </recommendedName>
</protein>
<dbReference type="Gene3D" id="3.40.50.2300">
    <property type="match status" value="1"/>
</dbReference>
<dbReference type="InterPro" id="IPR011006">
    <property type="entry name" value="CheY-like_superfamily"/>
</dbReference>
<proteinExistence type="predicted"/>
<name>A0A915YFI1_9BACT</name>
<dbReference type="RefSeq" id="WP_264793303.1">
    <property type="nucleotide sequence ID" value="NZ_AP026867.1"/>
</dbReference>
<dbReference type="KEGG" id="aup:AsAng_0029150"/>
<evidence type="ECO:0008006" key="3">
    <source>
        <dbReference type="Google" id="ProtNLM"/>
    </source>
</evidence>
<reference evidence="1" key="1">
    <citation type="submission" date="2022-09" db="EMBL/GenBank/DDBJ databases">
        <title>Aureispira anguillicida sp. nov., isolated from Leptocephalus of Japanese eel Anguilla japonica.</title>
        <authorList>
            <person name="Yuasa K."/>
            <person name="Mekata T."/>
            <person name="Ikunari K."/>
        </authorList>
    </citation>
    <scope>NUCLEOTIDE SEQUENCE</scope>
    <source>
        <strain evidence="1">EL160426</strain>
    </source>
</reference>
<gene>
    <name evidence="1" type="ORF">AsAng_0029150</name>
</gene>
<evidence type="ECO:0000313" key="2">
    <source>
        <dbReference type="Proteomes" id="UP001060919"/>
    </source>
</evidence>
<sequence length="206" mass="22749">MKKNTILILKDKQTTRDNIQSNLEEAGYAVITTNSVDIALQQKGQIALAMIDVSLTGCTKIEGEQVNEQLAGILLASKLQTAHSPAIILRTAPNSQSIVISASKEINATILDIGIAQSAILKKVKELIPNYPIKKFTSYRVMQKRNPSILANQNPILPKPLLDKKQEKIGLTRKPYYKKDSALQLEEHLPKSNSRPIINGPTICKE</sequence>
<accession>A0A915YFI1</accession>
<dbReference type="Proteomes" id="UP001060919">
    <property type="component" value="Chromosome"/>
</dbReference>
<dbReference type="SUPFAM" id="SSF52172">
    <property type="entry name" value="CheY-like"/>
    <property type="match status" value="1"/>
</dbReference>
<organism evidence="1 2">
    <name type="scientific">Aureispira anguillae</name>
    <dbReference type="NCBI Taxonomy" id="2864201"/>
    <lineage>
        <taxon>Bacteria</taxon>
        <taxon>Pseudomonadati</taxon>
        <taxon>Bacteroidota</taxon>
        <taxon>Saprospiria</taxon>
        <taxon>Saprospirales</taxon>
        <taxon>Saprospiraceae</taxon>
        <taxon>Aureispira</taxon>
    </lineage>
</organism>
<dbReference type="AlphaFoldDB" id="A0A915YFI1"/>